<dbReference type="InterPro" id="IPR035919">
    <property type="entry name" value="EAL_sf"/>
</dbReference>
<dbReference type="CDD" id="cd01949">
    <property type="entry name" value="GGDEF"/>
    <property type="match status" value="1"/>
</dbReference>
<dbReference type="CDD" id="cd01948">
    <property type="entry name" value="EAL"/>
    <property type="match status" value="1"/>
</dbReference>
<reference evidence="4" key="1">
    <citation type="submission" date="2020-02" db="EMBL/GenBank/DDBJ databases">
        <authorList>
            <person name="Shen X.-R."/>
            <person name="Zhang Y.-X."/>
        </authorList>
    </citation>
    <scope>NUCLEOTIDE SEQUENCE</scope>
    <source>
        <strain evidence="4">SYP-B3998</strain>
    </source>
</reference>
<keyword evidence="1" id="KW-0472">Membrane</keyword>
<feature type="transmembrane region" description="Helical" evidence="1">
    <location>
        <begin position="20"/>
        <end position="39"/>
    </location>
</feature>
<name>A0A6G3ZZK3_9BACL</name>
<dbReference type="InterPro" id="IPR001633">
    <property type="entry name" value="EAL_dom"/>
</dbReference>
<dbReference type="EMBL" id="JAAIKC010000005">
    <property type="protein sequence ID" value="NEW07530.1"/>
    <property type="molecule type" value="Genomic_DNA"/>
</dbReference>
<evidence type="ECO:0000259" key="2">
    <source>
        <dbReference type="PROSITE" id="PS50883"/>
    </source>
</evidence>
<evidence type="ECO:0000256" key="1">
    <source>
        <dbReference type="SAM" id="Phobius"/>
    </source>
</evidence>
<evidence type="ECO:0000313" key="4">
    <source>
        <dbReference type="EMBL" id="NEW07530.1"/>
    </source>
</evidence>
<dbReference type="SUPFAM" id="SSF141868">
    <property type="entry name" value="EAL domain-like"/>
    <property type="match status" value="1"/>
</dbReference>
<feature type="transmembrane region" description="Helical" evidence="1">
    <location>
        <begin position="45"/>
        <end position="63"/>
    </location>
</feature>
<dbReference type="AlphaFoldDB" id="A0A6G3ZZK3"/>
<dbReference type="SMART" id="SM00267">
    <property type="entry name" value="GGDEF"/>
    <property type="match status" value="1"/>
</dbReference>
<keyword evidence="1" id="KW-0812">Transmembrane</keyword>
<dbReference type="Gene3D" id="3.30.70.270">
    <property type="match status" value="1"/>
</dbReference>
<dbReference type="Pfam" id="PF00563">
    <property type="entry name" value="EAL"/>
    <property type="match status" value="1"/>
</dbReference>
<proteinExistence type="predicted"/>
<accession>A0A6G3ZZK3</accession>
<dbReference type="SUPFAM" id="SSF55073">
    <property type="entry name" value="Nucleotide cyclase"/>
    <property type="match status" value="1"/>
</dbReference>
<dbReference type="PANTHER" id="PTHR44757">
    <property type="entry name" value="DIGUANYLATE CYCLASE DGCP"/>
    <property type="match status" value="1"/>
</dbReference>
<dbReference type="PROSITE" id="PS50887">
    <property type="entry name" value="GGDEF"/>
    <property type="match status" value="1"/>
</dbReference>
<dbReference type="SMART" id="SM00052">
    <property type="entry name" value="EAL"/>
    <property type="match status" value="1"/>
</dbReference>
<sequence>MRSIKSSRWTQHMQTYSWAYISLIGVCLLTVNLLVVASFSFQPLVWGGIVFQFIVCAIGALRLRHLLVMKRQYEEQTKEMEHIAYHDALTGLPNRRLFEDRLKQALLHAQRRGQLTAVIFLDMDRFKHVNDTLGHASGDNLIHHVGQRLVKCLRGVDTVYRQGGDEFTILLESIAKPENVGMVASRIQAAIEEPFTLNGIPVVVTASMGIALYPMDGDTPEQLMHHADEAMYAAKKRGHNRFQFYTSEVDAMVAGKAYVEAELRLALKNEQFELHYQPQYELSTRRLKGMEAVLLWNKDDHPRLAEMDWRKIAEETGLMVPIGHWMLRTACNQLRNWQDAGFHPLRITVNVKAVQFKDELFIDAIANIVKESGLDPTSIELDLTESITSSSVQLVGEKLRRLKALGVRIAMDDLCIGLFTRSGLQDMPMDSIKLDSSLIRDLPDDAENQVLAAGITRIAHRLGLNLIAKGVETKEQLEHLQHLQCTEVQGKLFSTPLDALEFLELLKAELN</sequence>
<dbReference type="Gene3D" id="3.20.20.450">
    <property type="entry name" value="EAL domain"/>
    <property type="match status" value="1"/>
</dbReference>
<dbReference type="FunFam" id="3.30.70.270:FF:000001">
    <property type="entry name" value="Diguanylate cyclase domain protein"/>
    <property type="match status" value="1"/>
</dbReference>
<dbReference type="PANTHER" id="PTHR44757:SF2">
    <property type="entry name" value="BIOFILM ARCHITECTURE MAINTENANCE PROTEIN MBAA"/>
    <property type="match status" value="1"/>
</dbReference>
<dbReference type="RefSeq" id="WP_163948647.1">
    <property type="nucleotide sequence ID" value="NZ_JAAIKC010000005.1"/>
</dbReference>
<feature type="domain" description="EAL" evidence="2">
    <location>
        <begin position="256"/>
        <end position="510"/>
    </location>
</feature>
<protein>
    <submittedName>
        <fullName evidence="4">EAL domain-containing protein</fullName>
    </submittedName>
</protein>
<gene>
    <name evidence="4" type="ORF">GK047_16105</name>
</gene>
<dbReference type="InterPro" id="IPR043128">
    <property type="entry name" value="Rev_trsase/Diguanyl_cyclase"/>
</dbReference>
<dbReference type="Pfam" id="PF00990">
    <property type="entry name" value="GGDEF"/>
    <property type="match status" value="1"/>
</dbReference>
<evidence type="ECO:0000259" key="3">
    <source>
        <dbReference type="PROSITE" id="PS50887"/>
    </source>
</evidence>
<dbReference type="PROSITE" id="PS50883">
    <property type="entry name" value="EAL"/>
    <property type="match status" value="1"/>
</dbReference>
<comment type="caution">
    <text evidence="4">The sequence shown here is derived from an EMBL/GenBank/DDBJ whole genome shotgun (WGS) entry which is preliminary data.</text>
</comment>
<keyword evidence="1" id="KW-1133">Transmembrane helix</keyword>
<dbReference type="NCBIfam" id="TIGR00254">
    <property type="entry name" value="GGDEF"/>
    <property type="match status" value="1"/>
</dbReference>
<dbReference type="InterPro" id="IPR000160">
    <property type="entry name" value="GGDEF_dom"/>
</dbReference>
<dbReference type="InterPro" id="IPR029787">
    <property type="entry name" value="Nucleotide_cyclase"/>
</dbReference>
<dbReference type="InterPro" id="IPR052155">
    <property type="entry name" value="Biofilm_reg_signaling"/>
</dbReference>
<organism evidence="4">
    <name type="scientific">Paenibacillus sp. SYP-B3998</name>
    <dbReference type="NCBI Taxonomy" id="2678564"/>
    <lineage>
        <taxon>Bacteria</taxon>
        <taxon>Bacillati</taxon>
        <taxon>Bacillota</taxon>
        <taxon>Bacilli</taxon>
        <taxon>Bacillales</taxon>
        <taxon>Paenibacillaceae</taxon>
        <taxon>Paenibacillus</taxon>
    </lineage>
</organism>
<feature type="domain" description="GGDEF" evidence="3">
    <location>
        <begin position="114"/>
        <end position="247"/>
    </location>
</feature>